<accession>A0AAW1QYF6</accession>
<keyword evidence="3" id="KW-1185">Reference proteome</keyword>
<evidence type="ECO:0000256" key="1">
    <source>
        <dbReference type="SAM" id="MobiDB-lite"/>
    </source>
</evidence>
<protein>
    <submittedName>
        <fullName evidence="2">Uncharacterized protein</fullName>
    </submittedName>
</protein>
<evidence type="ECO:0000313" key="2">
    <source>
        <dbReference type="EMBL" id="KAK9826593.1"/>
    </source>
</evidence>
<dbReference type="Proteomes" id="UP001438707">
    <property type="component" value="Unassembled WGS sequence"/>
</dbReference>
<reference evidence="2 3" key="1">
    <citation type="journal article" date="2024" name="Nat. Commun.">
        <title>Phylogenomics reveals the evolutionary origins of lichenization in chlorophyte algae.</title>
        <authorList>
            <person name="Puginier C."/>
            <person name="Libourel C."/>
            <person name="Otte J."/>
            <person name="Skaloud P."/>
            <person name="Haon M."/>
            <person name="Grisel S."/>
            <person name="Petersen M."/>
            <person name="Berrin J.G."/>
            <person name="Delaux P.M."/>
            <person name="Dal Grande F."/>
            <person name="Keller J."/>
        </authorList>
    </citation>
    <scope>NUCLEOTIDE SEQUENCE [LARGE SCALE GENOMIC DNA]</scope>
    <source>
        <strain evidence="2 3">SAG 2145</strain>
    </source>
</reference>
<dbReference type="EMBL" id="JALJOS010000020">
    <property type="protein sequence ID" value="KAK9826593.1"/>
    <property type="molecule type" value="Genomic_DNA"/>
</dbReference>
<sequence length="90" mass="9839">MKMRNDLLKRLTISSFSIIKAYGEAKARIKRGKTSQESLEQGDSGERPLGGSRCGCGSCCHLHLHLLCSPETIQSARRDATSGMSTAERQ</sequence>
<comment type="caution">
    <text evidence="2">The sequence shown here is derived from an EMBL/GenBank/DDBJ whole genome shotgun (WGS) entry which is preliminary data.</text>
</comment>
<feature type="region of interest" description="Disordered" evidence="1">
    <location>
        <begin position="30"/>
        <end position="49"/>
    </location>
</feature>
<proteinExistence type="predicted"/>
<evidence type="ECO:0000313" key="3">
    <source>
        <dbReference type="Proteomes" id="UP001438707"/>
    </source>
</evidence>
<name>A0AAW1QYF6_9CHLO</name>
<dbReference type="AlphaFoldDB" id="A0AAW1QYF6"/>
<organism evidence="2 3">
    <name type="scientific">Apatococcus lobatus</name>
    <dbReference type="NCBI Taxonomy" id="904363"/>
    <lineage>
        <taxon>Eukaryota</taxon>
        <taxon>Viridiplantae</taxon>
        <taxon>Chlorophyta</taxon>
        <taxon>core chlorophytes</taxon>
        <taxon>Trebouxiophyceae</taxon>
        <taxon>Chlorellales</taxon>
        <taxon>Chlorellaceae</taxon>
        <taxon>Apatococcus</taxon>
    </lineage>
</organism>
<gene>
    <name evidence="2" type="ORF">WJX74_004678</name>
</gene>